<accession>A0A1I1IV55</accession>
<dbReference type="SUPFAM" id="SSF63712">
    <property type="entry name" value="Nicotinic receptor ligand binding domain-like"/>
    <property type="match status" value="1"/>
</dbReference>
<protein>
    <recommendedName>
        <fullName evidence="5">Neurotransmitter-gated ion-channel ligand binding domain-containing protein</fullName>
    </recommendedName>
</protein>
<keyword evidence="1" id="KW-0472">Membrane</keyword>
<dbReference type="GO" id="GO:0016020">
    <property type="term" value="C:membrane"/>
    <property type="evidence" value="ECO:0007669"/>
    <property type="project" value="InterPro"/>
</dbReference>
<proteinExistence type="predicted"/>
<dbReference type="AlphaFoldDB" id="A0A1I1IV55"/>
<dbReference type="EMBL" id="FOLE01000005">
    <property type="protein sequence ID" value="SFC38198.1"/>
    <property type="molecule type" value="Genomic_DNA"/>
</dbReference>
<feature type="transmembrane region" description="Helical" evidence="1">
    <location>
        <begin position="258"/>
        <end position="278"/>
    </location>
</feature>
<dbReference type="InterPro" id="IPR006201">
    <property type="entry name" value="Neur_channel"/>
</dbReference>
<feature type="transmembrane region" description="Helical" evidence="1">
    <location>
        <begin position="298"/>
        <end position="318"/>
    </location>
</feature>
<dbReference type="GO" id="GO:0005230">
    <property type="term" value="F:extracellular ligand-gated monoatomic ion channel activity"/>
    <property type="evidence" value="ECO:0007669"/>
    <property type="project" value="InterPro"/>
</dbReference>
<evidence type="ECO:0000256" key="1">
    <source>
        <dbReference type="SAM" id="Phobius"/>
    </source>
</evidence>
<dbReference type="OrthoDB" id="1492908at2"/>
<dbReference type="Proteomes" id="UP000199514">
    <property type="component" value="Unassembled WGS sequence"/>
</dbReference>
<dbReference type="GO" id="GO:0004888">
    <property type="term" value="F:transmembrane signaling receptor activity"/>
    <property type="evidence" value="ECO:0007669"/>
    <property type="project" value="InterPro"/>
</dbReference>
<dbReference type="InterPro" id="IPR036734">
    <property type="entry name" value="Neur_chan_lig-bd_sf"/>
</dbReference>
<name>A0A1I1IV55_9BACT</name>
<keyword evidence="4" id="KW-1185">Reference proteome</keyword>
<dbReference type="InterPro" id="IPR038050">
    <property type="entry name" value="Neuro_actylchol_rec"/>
</dbReference>
<reference evidence="3 4" key="1">
    <citation type="submission" date="2016-10" db="EMBL/GenBank/DDBJ databases">
        <authorList>
            <person name="de Groot N.N."/>
        </authorList>
    </citation>
    <scope>NUCLEOTIDE SEQUENCE [LARGE SCALE GENOMIC DNA]</scope>
    <source>
        <strain evidence="3 4">DSM 6793</strain>
    </source>
</reference>
<feature type="chain" id="PRO_5011727094" description="Neurotransmitter-gated ion-channel ligand binding domain-containing protein" evidence="2">
    <location>
        <begin position="23"/>
        <end position="319"/>
    </location>
</feature>
<evidence type="ECO:0000313" key="3">
    <source>
        <dbReference type="EMBL" id="SFC38198.1"/>
    </source>
</evidence>
<keyword evidence="2" id="KW-0732">Signal</keyword>
<evidence type="ECO:0008006" key="5">
    <source>
        <dbReference type="Google" id="ProtNLM"/>
    </source>
</evidence>
<gene>
    <name evidence="3" type="ORF">SAMN05421780_10547</name>
</gene>
<evidence type="ECO:0000313" key="4">
    <source>
        <dbReference type="Proteomes" id="UP000199514"/>
    </source>
</evidence>
<feature type="signal peptide" evidence="2">
    <location>
        <begin position="1"/>
        <end position="22"/>
    </location>
</feature>
<dbReference type="Gene3D" id="1.20.58.390">
    <property type="entry name" value="Neurotransmitter-gated ion-channel transmembrane domain"/>
    <property type="match status" value="1"/>
</dbReference>
<organism evidence="3 4">
    <name type="scientific">Flexibacter flexilis DSM 6793</name>
    <dbReference type="NCBI Taxonomy" id="927664"/>
    <lineage>
        <taxon>Bacteria</taxon>
        <taxon>Pseudomonadati</taxon>
        <taxon>Bacteroidota</taxon>
        <taxon>Cytophagia</taxon>
        <taxon>Cytophagales</taxon>
        <taxon>Flexibacteraceae</taxon>
        <taxon>Flexibacter</taxon>
    </lineage>
</organism>
<evidence type="ECO:0000256" key="2">
    <source>
        <dbReference type="SAM" id="SignalP"/>
    </source>
</evidence>
<keyword evidence="1" id="KW-1133">Transmembrane helix</keyword>
<dbReference type="STRING" id="927664.SAMN05421780_10547"/>
<dbReference type="RefSeq" id="WP_091511461.1">
    <property type="nucleotide sequence ID" value="NZ_FOLE01000005.1"/>
</dbReference>
<dbReference type="PANTHER" id="PTHR18945">
    <property type="entry name" value="NEUROTRANSMITTER GATED ION CHANNEL"/>
    <property type="match status" value="1"/>
</dbReference>
<sequence length="319" mass="36348">MKRILLLISLAFFLLGKPNAWAAHDNHPDTVKVGCYIISLHDFDFIEEQYTTRFWLWMLHDHPIDKPSDMIELPDAKEYKIDNMMMDSLNGKGWLQLKIKSVMKQAWNLQNFPFDEQTLKIKIENPEFMVQDLIFVPDTLGKSYDPALEVDGWKIKSFHIDTGRAHYNTAFGDNTQLKPESDYAQFVVNITIKRDAWGLFFKLFLGMYVAFAISYVSFFIDPSHAEPRFGLPVGGLFAAVGNKYVIDSYLPETSTLTIVDTLHGLTFVMIFVIIAFSALSLRQDDDGQQKLSNATDRLVAWIVGGIYLAVNVVSVLMAL</sequence>
<feature type="transmembrane region" description="Helical" evidence="1">
    <location>
        <begin position="196"/>
        <end position="217"/>
    </location>
</feature>
<dbReference type="Gene3D" id="2.70.170.10">
    <property type="entry name" value="Neurotransmitter-gated ion-channel ligand-binding domain"/>
    <property type="match status" value="1"/>
</dbReference>
<keyword evidence="1" id="KW-0812">Transmembrane</keyword>